<dbReference type="Pfam" id="PF25378">
    <property type="entry name" value="PUA_NSUN2"/>
    <property type="match status" value="1"/>
</dbReference>
<feature type="domain" description="SAM-dependent MTase RsmB/NOP-type" evidence="12">
    <location>
        <begin position="76"/>
        <end position="490"/>
    </location>
</feature>
<feature type="region of interest" description="Disordered" evidence="11">
    <location>
        <begin position="821"/>
        <end position="856"/>
    </location>
</feature>
<feature type="compositionally biased region" description="Acidic residues" evidence="11">
    <location>
        <begin position="839"/>
        <end position="856"/>
    </location>
</feature>
<dbReference type="Proteomes" id="UP000799302">
    <property type="component" value="Unassembled WGS sequence"/>
</dbReference>
<sequence length="856" mass="96601">MAEPILSPRKFTSTALLARKMGKFNRKKKNKGGGGGNSWANHAPRADYQEPVRENEKLENFYTEQAIIPVEETGAFWSTMRKDLPNSFRFTGSKGHALIVQKRLVEHYIPEMASVKFNGEIVEPPKPVPWFPEGLAWSMSTPKQIVRRHAPFASFQKFLVSETSIGNISRQEVVSMIPPLLMDIKPGMAVLDMCAAPGSKSAQLIESLHAGEEARIRQVLHELEQKQGKSGSPDGKDIELEKPDLKTLGDWSDDGRSTGLLICNDSDYRRAQMLVHQVKRLNSPNLIVTNHDASIFPSIRVPDPRGFRYLKFDRILADVPCTGDGTARKNYNVWKDWVPTNAMGIHPLQVRILVRSLQMLKVGGRCVYSTCSLNPIENEAVVAAAIEICGLDTVKIVDCKDELPGLKRVAGLKKWKNMDRYDRFYDTFEEVEVAKKDPGIDHPEALEKFQQSMFPPLNTSDGEIPLELCMRIYPHHQDTGAFFITVLEKLKEIRPPQQQKAKASSTETSSVIAETEEAQKIDTTTLEDMEVDEPSGSKSPLKRKRDDDDDQILDGAVKKAKDENHADVADADSLKGENDVQDDEEMVETKSEAKSDSTSVARPSNPDLNRDLASSKRKNGQPFEEPYKYLAPDHPAVQSICEFYQTSDRFPLDRFMVRNAMGEPVKAIYYTSPFVRDVLVMNEGKGMKFVQAGVKMFMRQDAQHRDICRWRVQSEGVPIFEPWVGEDRIVRLYKREELRKLLLEMFIKATGPSYAELGEVGERLKEMPMGCCILRVEPTDAEDGFDERFVFPVWRSVGSINLMLPKEDRKAMLLRLFNDNSPLIDNNPQKNKEKAAKEEEAEPAADAEDLPSPEGT</sequence>
<dbReference type="EMBL" id="MU004230">
    <property type="protein sequence ID" value="KAF2674724.1"/>
    <property type="molecule type" value="Genomic_DNA"/>
</dbReference>
<dbReference type="InterPro" id="IPR018314">
    <property type="entry name" value="RsmB/NOL1/NOP2-like_CS"/>
</dbReference>
<accession>A0A6A6UUU8</accession>
<dbReference type="PROSITE" id="PS51686">
    <property type="entry name" value="SAM_MT_RSMB_NOP"/>
    <property type="match status" value="1"/>
</dbReference>
<evidence type="ECO:0000256" key="11">
    <source>
        <dbReference type="SAM" id="MobiDB-lite"/>
    </source>
</evidence>
<feature type="binding site" evidence="10">
    <location>
        <begin position="194"/>
        <end position="200"/>
    </location>
    <ligand>
        <name>S-adenosyl-L-methionine</name>
        <dbReference type="ChEBI" id="CHEBI:59789"/>
    </ligand>
</feature>
<dbReference type="InterPro" id="IPR023267">
    <property type="entry name" value="RCMT"/>
</dbReference>
<dbReference type="GO" id="GO:0005634">
    <property type="term" value="C:nucleus"/>
    <property type="evidence" value="ECO:0007669"/>
    <property type="project" value="UniProtKB-SubCell"/>
</dbReference>
<dbReference type="PRINTS" id="PR02011">
    <property type="entry name" value="RCMTNCL1"/>
</dbReference>
<evidence type="ECO:0000256" key="8">
    <source>
        <dbReference type="ARBA" id="ARBA00022884"/>
    </source>
</evidence>
<dbReference type="InterPro" id="IPR001678">
    <property type="entry name" value="MeTrfase_RsmB-F_NOP2_dom"/>
</dbReference>
<evidence type="ECO:0000256" key="10">
    <source>
        <dbReference type="PROSITE-ProRule" id="PRU01023"/>
    </source>
</evidence>
<comment type="subcellular location">
    <subcellularLocation>
        <location evidence="1">Nucleus</location>
    </subcellularLocation>
</comment>
<dbReference type="GO" id="GO:0005737">
    <property type="term" value="C:cytoplasm"/>
    <property type="evidence" value="ECO:0007669"/>
    <property type="project" value="TreeGrafter"/>
</dbReference>
<reference evidence="13" key="1">
    <citation type="journal article" date="2020" name="Stud. Mycol.">
        <title>101 Dothideomycetes genomes: a test case for predicting lifestyles and emergence of pathogens.</title>
        <authorList>
            <person name="Haridas S."/>
            <person name="Albert R."/>
            <person name="Binder M."/>
            <person name="Bloem J."/>
            <person name="Labutti K."/>
            <person name="Salamov A."/>
            <person name="Andreopoulos B."/>
            <person name="Baker S."/>
            <person name="Barry K."/>
            <person name="Bills G."/>
            <person name="Bluhm B."/>
            <person name="Cannon C."/>
            <person name="Castanera R."/>
            <person name="Culley D."/>
            <person name="Daum C."/>
            <person name="Ezra D."/>
            <person name="Gonzalez J."/>
            <person name="Henrissat B."/>
            <person name="Kuo A."/>
            <person name="Liang C."/>
            <person name="Lipzen A."/>
            <person name="Lutzoni F."/>
            <person name="Magnuson J."/>
            <person name="Mondo S."/>
            <person name="Nolan M."/>
            <person name="Ohm R."/>
            <person name="Pangilinan J."/>
            <person name="Park H.-J."/>
            <person name="Ramirez L."/>
            <person name="Alfaro M."/>
            <person name="Sun H."/>
            <person name="Tritt A."/>
            <person name="Yoshinaga Y."/>
            <person name="Zwiers L.-H."/>
            <person name="Turgeon B."/>
            <person name="Goodwin S."/>
            <person name="Spatafora J."/>
            <person name="Crous P."/>
            <person name="Grigoriev I."/>
        </authorList>
    </citation>
    <scope>NUCLEOTIDE SEQUENCE</scope>
    <source>
        <strain evidence="13">CBS 115976</strain>
    </source>
</reference>
<dbReference type="InterPro" id="IPR023270">
    <property type="entry name" value="RCMT_NCL1"/>
</dbReference>
<keyword evidence="3" id="KW-0820">tRNA-binding</keyword>
<gene>
    <name evidence="13" type="ORF">BT63DRAFT_408883</name>
</gene>
<evidence type="ECO:0000256" key="5">
    <source>
        <dbReference type="ARBA" id="ARBA00022679"/>
    </source>
</evidence>
<feature type="binding site" evidence="10">
    <location>
        <position position="265"/>
    </location>
    <ligand>
        <name>S-adenosyl-L-methionine</name>
        <dbReference type="ChEBI" id="CHEBI:59789"/>
    </ligand>
</feature>
<evidence type="ECO:0000313" key="14">
    <source>
        <dbReference type="Proteomes" id="UP000799302"/>
    </source>
</evidence>
<keyword evidence="8 10" id="KW-0694">RNA-binding</keyword>
<evidence type="ECO:0000256" key="3">
    <source>
        <dbReference type="ARBA" id="ARBA00022555"/>
    </source>
</evidence>
<feature type="region of interest" description="Disordered" evidence="11">
    <location>
        <begin position="494"/>
        <end position="625"/>
    </location>
</feature>
<dbReference type="Pfam" id="PF01189">
    <property type="entry name" value="Methyltr_RsmB-F"/>
    <property type="match status" value="1"/>
</dbReference>
<feature type="binding site" evidence="10">
    <location>
        <position position="292"/>
    </location>
    <ligand>
        <name>S-adenosyl-L-methionine</name>
        <dbReference type="ChEBI" id="CHEBI:59789"/>
    </ligand>
</feature>
<dbReference type="GO" id="GO:0016428">
    <property type="term" value="F:tRNA (cytidine-5-)-methyltransferase activity"/>
    <property type="evidence" value="ECO:0007669"/>
    <property type="project" value="InterPro"/>
</dbReference>
<feature type="binding site" evidence="10">
    <location>
        <position position="318"/>
    </location>
    <ligand>
        <name>S-adenosyl-L-methionine</name>
        <dbReference type="ChEBI" id="CHEBI:59789"/>
    </ligand>
</feature>
<proteinExistence type="inferred from homology"/>
<feature type="active site" description="Nucleophile" evidence="10">
    <location>
        <position position="371"/>
    </location>
</feature>
<dbReference type="Pfam" id="PF25376">
    <property type="entry name" value="Pre-PUA_NSUN2"/>
    <property type="match status" value="1"/>
</dbReference>
<evidence type="ECO:0000256" key="9">
    <source>
        <dbReference type="ARBA" id="ARBA00023242"/>
    </source>
</evidence>
<feature type="compositionally biased region" description="Basic residues" evidence="11">
    <location>
        <begin position="22"/>
        <end position="31"/>
    </location>
</feature>
<protein>
    <submittedName>
        <fullName evidence="13">S-adenosyl-L-methionine-dependent methyltransferase</fullName>
    </submittedName>
</protein>
<dbReference type="Gene3D" id="3.40.50.150">
    <property type="entry name" value="Vaccinia Virus protein VP39"/>
    <property type="match status" value="1"/>
</dbReference>
<evidence type="ECO:0000259" key="12">
    <source>
        <dbReference type="PROSITE" id="PS51686"/>
    </source>
</evidence>
<keyword evidence="5 10" id="KW-0808">Transferase</keyword>
<dbReference type="OrthoDB" id="6093671at2759"/>
<evidence type="ECO:0000313" key="13">
    <source>
        <dbReference type="EMBL" id="KAF2674724.1"/>
    </source>
</evidence>
<dbReference type="PRINTS" id="PR02008">
    <property type="entry name" value="RCMTFAMILY"/>
</dbReference>
<dbReference type="SUPFAM" id="SSF53335">
    <property type="entry name" value="S-adenosyl-L-methionine-dependent methyltransferases"/>
    <property type="match status" value="1"/>
</dbReference>
<dbReference type="GO" id="GO:0030488">
    <property type="term" value="P:tRNA methylation"/>
    <property type="evidence" value="ECO:0007669"/>
    <property type="project" value="TreeGrafter"/>
</dbReference>
<dbReference type="PANTHER" id="PTHR22808:SF1">
    <property type="entry name" value="RNA CYTOSINE-C(5)-METHYLTRANSFERASE NSUN2-RELATED"/>
    <property type="match status" value="1"/>
</dbReference>
<dbReference type="PROSITE" id="PS01153">
    <property type="entry name" value="NOL1_NOP2_SUN"/>
    <property type="match status" value="1"/>
</dbReference>
<evidence type="ECO:0000256" key="2">
    <source>
        <dbReference type="ARBA" id="ARBA00007494"/>
    </source>
</evidence>
<keyword evidence="4 10" id="KW-0489">Methyltransferase</keyword>
<dbReference type="GO" id="GO:0000049">
    <property type="term" value="F:tRNA binding"/>
    <property type="evidence" value="ECO:0007669"/>
    <property type="project" value="UniProtKB-KW"/>
</dbReference>
<feature type="compositionally biased region" description="Basic and acidic residues" evidence="11">
    <location>
        <begin position="556"/>
        <end position="578"/>
    </location>
</feature>
<keyword evidence="6 10" id="KW-0949">S-adenosyl-L-methionine</keyword>
<dbReference type="InterPro" id="IPR057286">
    <property type="entry name" value="PUA_NSUN2"/>
</dbReference>
<dbReference type="InterPro" id="IPR029063">
    <property type="entry name" value="SAM-dependent_MTases_sf"/>
</dbReference>
<evidence type="ECO:0000256" key="1">
    <source>
        <dbReference type="ARBA" id="ARBA00004123"/>
    </source>
</evidence>
<dbReference type="PANTHER" id="PTHR22808">
    <property type="entry name" value="NCL1 YEAST -RELATED NOL1/NOP2/FMU SUN DOMAIN-CONTAINING"/>
    <property type="match status" value="1"/>
</dbReference>
<evidence type="ECO:0000256" key="7">
    <source>
        <dbReference type="ARBA" id="ARBA00022694"/>
    </source>
</evidence>
<comment type="similarity">
    <text evidence="2 10">Belongs to the class I-like SAM-binding methyltransferase superfamily. RsmB/NOP family.</text>
</comment>
<evidence type="ECO:0000256" key="6">
    <source>
        <dbReference type="ARBA" id="ARBA00022691"/>
    </source>
</evidence>
<name>A0A6A6UUU8_9PEZI</name>
<dbReference type="InterPro" id="IPR057285">
    <property type="entry name" value="Pre-PUA_NSUN2"/>
</dbReference>
<feature type="region of interest" description="Disordered" evidence="11">
    <location>
        <begin position="22"/>
        <end position="46"/>
    </location>
</feature>
<organism evidence="13 14">
    <name type="scientific">Microthyrium microscopicum</name>
    <dbReference type="NCBI Taxonomy" id="703497"/>
    <lineage>
        <taxon>Eukaryota</taxon>
        <taxon>Fungi</taxon>
        <taxon>Dikarya</taxon>
        <taxon>Ascomycota</taxon>
        <taxon>Pezizomycotina</taxon>
        <taxon>Dothideomycetes</taxon>
        <taxon>Dothideomycetes incertae sedis</taxon>
        <taxon>Microthyriales</taxon>
        <taxon>Microthyriaceae</taxon>
        <taxon>Microthyrium</taxon>
    </lineage>
</organism>
<evidence type="ECO:0000256" key="4">
    <source>
        <dbReference type="ARBA" id="ARBA00022603"/>
    </source>
</evidence>
<keyword evidence="9" id="KW-0539">Nucleus</keyword>
<dbReference type="AlphaFoldDB" id="A0A6A6UUU8"/>
<keyword evidence="7" id="KW-0819">tRNA processing</keyword>
<keyword evidence="14" id="KW-1185">Reference proteome</keyword>
<feature type="compositionally biased region" description="Polar residues" evidence="11">
    <location>
        <begin position="496"/>
        <end position="512"/>
    </location>
</feature>
<dbReference type="InterPro" id="IPR049560">
    <property type="entry name" value="MeTrfase_RsmB-F_NOP2_cat"/>
</dbReference>